<organism evidence="2 3">
    <name type="scientific">Strongylus vulgaris</name>
    <name type="common">Blood worm</name>
    <dbReference type="NCBI Taxonomy" id="40348"/>
    <lineage>
        <taxon>Eukaryota</taxon>
        <taxon>Metazoa</taxon>
        <taxon>Ecdysozoa</taxon>
        <taxon>Nematoda</taxon>
        <taxon>Chromadorea</taxon>
        <taxon>Rhabditida</taxon>
        <taxon>Rhabditina</taxon>
        <taxon>Rhabditomorpha</taxon>
        <taxon>Strongyloidea</taxon>
        <taxon>Strongylidae</taxon>
        <taxon>Strongylus</taxon>
    </lineage>
</organism>
<evidence type="ECO:0000256" key="1">
    <source>
        <dbReference type="SAM" id="MobiDB-lite"/>
    </source>
</evidence>
<protein>
    <submittedName>
        <fullName evidence="2">Uncharacterized protein</fullName>
    </submittedName>
</protein>
<feature type="region of interest" description="Disordered" evidence="1">
    <location>
        <begin position="1"/>
        <end position="24"/>
    </location>
</feature>
<dbReference type="AlphaFoldDB" id="A0A3P7J0L5"/>
<name>A0A3P7J0L5_STRVU</name>
<sequence>MEPSSSDISSSNHHRKDPFSALCPPWCISIRSHH</sequence>
<evidence type="ECO:0000313" key="2">
    <source>
        <dbReference type="EMBL" id="VDM73843.1"/>
    </source>
</evidence>
<gene>
    <name evidence="2" type="ORF">SVUK_LOCUS8841</name>
</gene>
<keyword evidence="3" id="KW-1185">Reference proteome</keyword>
<evidence type="ECO:0000313" key="3">
    <source>
        <dbReference type="Proteomes" id="UP000270094"/>
    </source>
</evidence>
<dbReference type="EMBL" id="UYYB01032718">
    <property type="protein sequence ID" value="VDM73843.1"/>
    <property type="molecule type" value="Genomic_DNA"/>
</dbReference>
<reference evidence="2 3" key="1">
    <citation type="submission" date="2018-11" db="EMBL/GenBank/DDBJ databases">
        <authorList>
            <consortium name="Pathogen Informatics"/>
        </authorList>
    </citation>
    <scope>NUCLEOTIDE SEQUENCE [LARGE SCALE GENOMIC DNA]</scope>
</reference>
<accession>A0A3P7J0L5</accession>
<proteinExistence type="predicted"/>
<dbReference type="Proteomes" id="UP000270094">
    <property type="component" value="Unassembled WGS sequence"/>
</dbReference>
<feature type="compositionally biased region" description="Low complexity" evidence="1">
    <location>
        <begin position="1"/>
        <end position="11"/>
    </location>
</feature>